<evidence type="ECO:0000256" key="6">
    <source>
        <dbReference type="ARBA" id="ARBA00022729"/>
    </source>
</evidence>
<proteinExistence type="predicted"/>
<keyword evidence="10" id="KW-0998">Cell outer membrane</keyword>
<evidence type="ECO:0000259" key="12">
    <source>
        <dbReference type="Pfam" id="PF13609"/>
    </source>
</evidence>
<sequence>MKLTKSAIALALLSSFSLSAAAADVVVYGKANVSFQMTDDGEGSFTEVKSNASRIGFKGDHKLNDDLKIVYKAEFQVDIDGDDDNFTERTQYIGLVGSFGETYLGKGDTMLKQSQGKIDLFNDLEGDIKVLWAGENRSGDSVAYITPSFNGFKFGATYIAEDDGADEDAGLSLAAFYGDKNLKKSKVYASLSHDMEVSSKTRAFGTSGLYDITRASIQGKVAGMKLGAIYHTQENVDTGAELDGYLVSASYGIKNWTLKGQYQVADMDGGQEKSGFSLGADYKLAKPTKAYVFYTTFDNDLSDDKDYLGVGLEHKF</sequence>
<evidence type="ECO:0000313" key="14">
    <source>
        <dbReference type="Proteomes" id="UP001157134"/>
    </source>
</evidence>
<keyword evidence="14" id="KW-1185">Reference proteome</keyword>
<comment type="subunit">
    <text evidence="2">Homotrimer.</text>
</comment>
<evidence type="ECO:0000256" key="5">
    <source>
        <dbReference type="ARBA" id="ARBA00022692"/>
    </source>
</evidence>
<dbReference type="CDD" id="cd00342">
    <property type="entry name" value="gram_neg_porins"/>
    <property type="match status" value="1"/>
</dbReference>
<evidence type="ECO:0000256" key="1">
    <source>
        <dbReference type="ARBA" id="ARBA00004571"/>
    </source>
</evidence>
<keyword evidence="5" id="KW-0812">Transmembrane</keyword>
<dbReference type="Pfam" id="PF13609">
    <property type="entry name" value="Porin_4"/>
    <property type="match status" value="1"/>
</dbReference>
<dbReference type="InterPro" id="IPR001702">
    <property type="entry name" value="Porin_Gram-ve"/>
</dbReference>
<dbReference type="RefSeq" id="WP_284296172.1">
    <property type="nucleotide sequence ID" value="NZ_BSSV01000001.1"/>
</dbReference>
<reference evidence="13 14" key="1">
    <citation type="submission" date="2023-03" db="EMBL/GenBank/DDBJ databases">
        <title>Thalassotalea loyana LMG 22536T draft genome sequence.</title>
        <authorList>
            <person name="Sawabe T."/>
        </authorList>
    </citation>
    <scope>NUCLEOTIDE SEQUENCE [LARGE SCALE GENOMIC DNA]</scope>
    <source>
        <strain evidence="13 14">LMG 22536</strain>
    </source>
</reference>
<keyword evidence="4" id="KW-1134">Transmembrane beta strand</keyword>
<protein>
    <submittedName>
        <fullName evidence="13">Porin</fullName>
    </submittedName>
</protein>
<dbReference type="PANTHER" id="PTHR34501:SF9">
    <property type="entry name" value="MAJOR OUTER MEMBRANE PROTEIN P.IA"/>
    <property type="match status" value="1"/>
</dbReference>
<dbReference type="InterPro" id="IPR023614">
    <property type="entry name" value="Porin_dom_sf"/>
</dbReference>
<dbReference type="InterPro" id="IPR050298">
    <property type="entry name" value="Gram-neg_bact_OMP"/>
</dbReference>
<gene>
    <name evidence="13" type="ORF">tloyanaT_08330</name>
</gene>
<dbReference type="InterPro" id="IPR002299">
    <property type="entry name" value="Porin_Neis"/>
</dbReference>
<evidence type="ECO:0000256" key="11">
    <source>
        <dbReference type="SAM" id="SignalP"/>
    </source>
</evidence>
<evidence type="ECO:0000256" key="10">
    <source>
        <dbReference type="ARBA" id="ARBA00023237"/>
    </source>
</evidence>
<dbReference type="EMBL" id="BSSV01000001">
    <property type="protein sequence ID" value="GLX84581.1"/>
    <property type="molecule type" value="Genomic_DNA"/>
</dbReference>
<feature type="signal peptide" evidence="11">
    <location>
        <begin position="1"/>
        <end position="22"/>
    </location>
</feature>
<name>A0ABQ6H8Y2_9GAMM</name>
<dbReference type="SUPFAM" id="SSF56935">
    <property type="entry name" value="Porins"/>
    <property type="match status" value="1"/>
</dbReference>
<evidence type="ECO:0000256" key="9">
    <source>
        <dbReference type="ARBA" id="ARBA00023136"/>
    </source>
</evidence>
<feature type="chain" id="PRO_5046064090" evidence="11">
    <location>
        <begin position="23"/>
        <end position="316"/>
    </location>
</feature>
<comment type="subcellular location">
    <subcellularLocation>
        <location evidence="1">Cell outer membrane</location>
        <topology evidence="1">Multi-pass membrane protein</topology>
    </subcellularLocation>
</comment>
<dbReference type="PRINTS" id="PR00184">
    <property type="entry name" value="NEISSPPORIN"/>
</dbReference>
<accession>A0ABQ6H8Y2</accession>
<evidence type="ECO:0000313" key="13">
    <source>
        <dbReference type="EMBL" id="GLX84581.1"/>
    </source>
</evidence>
<keyword evidence="9" id="KW-0472">Membrane</keyword>
<dbReference type="Gene3D" id="2.40.160.10">
    <property type="entry name" value="Porin"/>
    <property type="match status" value="1"/>
</dbReference>
<dbReference type="PRINTS" id="PR00182">
    <property type="entry name" value="ECOLNEIPORIN"/>
</dbReference>
<organism evidence="13 14">
    <name type="scientific">Thalassotalea loyana</name>
    <dbReference type="NCBI Taxonomy" id="280483"/>
    <lineage>
        <taxon>Bacteria</taxon>
        <taxon>Pseudomonadati</taxon>
        <taxon>Pseudomonadota</taxon>
        <taxon>Gammaproteobacteria</taxon>
        <taxon>Alteromonadales</taxon>
        <taxon>Colwelliaceae</taxon>
        <taxon>Thalassotalea</taxon>
    </lineage>
</organism>
<evidence type="ECO:0000256" key="8">
    <source>
        <dbReference type="ARBA" id="ARBA00023114"/>
    </source>
</evidence>
<dbReference type="Proteomes" id="UP001157134">
    <property type="component" value="Unassembled WGS sequence"/>
</dbReference>
<evidence type="ECO:0000256" key="3">
    <source>
        <dbReference type="ARBA" id="ARBA00022448"/>
    </source>
</evidence>
<evidence type="ECO:0000256" key="7">
    <source>
        <dbReference type="ARBA" id="ARBA00023065"/>
    </source>
</evidence>
<evidence type="ECO:0000256" key="4">
    <source>
        <dbReference type="ARBA" id="ARBA00022452"/>
    </source>
</evidence>
<dbReference type="InterPro" id="IPR033900">
    <property type="entry name" value="Gram_neg_porin_domain"/>
</dbReference>
<dbReference type="PANTHER" id="PTHR34501">
    <property type="entry name" value="PROTEIN YDDL-RELATED"/>
    <property type="match status" value="1"/>
</dbReference>
<keyword evidence="3" id="KW-0813">Transport</keyword>
<keyword evidence="6 11" id="KW-0732">Signal</keyword>
<keyword evidence="8" id="KW-0626">Porin</keyword>
<feature type="domain" description="Porin" evidence="12">
    <location>
        <begin position="9"/>
        <end position="300"/>
    </location>
</feature>
<keyword evidence="7" id="KW-0406">Ion transport</keyword>
<evidence type="ECO:0000256" key="2">
    <source>
        <dbReference type="ARBA" id="ARBA00011233"/>
    </source>
</evidence>
<comment type="caution">
    <text evidence="13">The sequence shown here is derived from an EMBL/GenBank/DDBJ whole genome shotgun (WGS) entry which is preliminary data.</text>
</comment>